<dbReference type="PROSITE" id="PS50887">
    <property type="entry name" value="GGDEF"/>
    <property type="match status" value="1"/>
</dbReference>
<dbReference type="InterPro" id="IPR050469">
    <property type="entry name" value="Diguanylate_Cyclase"/>
</dbReference>
<dbReference type="STRING" id="1469948.GCA_000732725_03000"/>
<keyword evidence="3" id="KW-1185">Reference proteome</keyword>
<dbReference type="OrthoDB" id="9804955at2"/>
<protein>
    <submittedName>
        <fullName evidence="2">Diguanylate cyclase (GGDEF)-like protein</fullName>
    </submittedName>
</protein>
<dbReference type="Gene3D" id="3.30.70.270">
    <property type="match status" value="1"/>
</dbReference>
<dbReference type="InterPro" id="IPR037401">
    <property type="entry name" value="SnoaL-like"/>
</dbReference>
<dbReference type="NCBIfam" id="TIGR00254">
    <property type="entry name" value="GGDEF"/>
    <property type="match status" value="1"/>
</dbReference>
<dbReference type="InterPro" id="IPR000160">
    <property type="entry name" value="GGDEF_dom"/>
</dbReference>
<dbReference type="Proteomes" id="UP000295718">
    <property type="component" value="Unassembled WGS sequence"/>
</dbReference>
<sequence>MNYTLCEITRELCETYLLNPIKSKNSVKNYFDDDLILIGTGKHEIFTSLAAFQSAWNNYDVDIAFDILSEWYECRQLSEDLYLVYGCLWMKEKENKRKEILIEMDTRLSIIYEVKDNSYKILHIHHSIPNKEQGCDEHYPKAIAEKANSMIAKFKKKAEQDSMTGLLNHSTFEHYINKHIKNNPVGVFYMIDIDDFKQINDMYGHEQGDKVIKDFADLLSVVFSSNAYLGRLGGDEFAVFETELSDRSLIQQKAKNIINEFSSLSCKYGNELQLSCSIGISLINNISSSFSHLYRSADKNLYLSKNGKRGTYHLNEDI</sequence>
<proteinExistence type="predicted"/>
<dbReference type="GO" id="GO:0043709">
    <property type="term" value="P:cell adhesion involved in single-species biofilm formation"/>
    <property type="evidence" value="ECO:0007669"/>
    <property type="project" value="TreeGrafter"/>
</dbReference>
<dbReference type="RefSeq" id="WP_031391648.1">
    <property type="nucleotide sequence ID" value="NZ_JPNB01000002.1"/>
</dbReference>
<dbReference type="Pfam" id="PF13474">
    <property type="entry name" value="SnoaL_3"/>
    <property type="match status" value="1"/>
</dbReference>
<dbReference type="AlphaFoldDB" id="A0A4R1QPK1"/>
<evidence type="ECO:0000313" key="3">
    <source>
        <dbReference type="Proteomes" id="UP000295718"/>
    </source>
</evidence>
<comment type="caution">
    <text evidence="2">The sequence shown here is derived from an EMBL/GenBank/DDBJ whole genome shotgun (WGS) entry which is preliminary data.</text>
</comment>
<dbReference type="InterPro" id="IPR032710">
    <property type="entry name" value="NTF2-like_dom_sf"/>
</dbReference>
<dbReference type="GO" id="GO:0005886">
    <property type="term" value="C:plasma membrane"/>
    <property type="evidence" value="ECO:0007669"/>
    <property type="project" value="TreeGrafter"/>
</dbReference>
<dbReference type="PANTHER" id="PTHR45138">
    <property type="entry name" value="REGULATORY COMPONENTS OF SENSORY TRANSDUCTION SYSTEM"/>
    <property type="match status" value="1"/>
</dbReference>
<dbReference type="GO" id="GO:1902201">
    <property type="term" value="P:negative regulation of bacterial-type flagellum-dependent cell motility"/>
    <property type="evidence" value="ECO:0007669"/>
    <property type="project" value="TreeGrafter"/>
</dbReference>
<dbReference type="InterPro" id="IPR043128">
    <property type="entry name" value="Rev_trsase/Diguanyl_cyclase"/>
</dbReference>
<evidence type="ECO:0000259" key="1">
    <source>
        <dbReference type="PROSITE" id="PS50887"/>
    </source>
</evidence>
<gene>
    <name evidence="2" type="ORF">EDD76_12124</name>
</gene>
<dbReference type="SMART" id="SM00267">
    <property type="entry name" value="GGDEF"/>
    <property type="match status" value="1"/>
</dbReference>
<dbReference type="PANTHER" id="PTHR45138:SF9">
    <property type="entry name" value="DIGUANYLATE CYCLASE DGCM-RELATED"/>
    <property type="match status" value="1"/>
</dbReference>
<accession>A0A4R1QPK1</accession>
<dbReference type="GO" id="GO:0052621">
    <property type="term" value="F:diguanylate cyclase activity"/>
    <property type="evidence" value="ECO:0007669"/>
    <property type="project" value="TreeGrafter"/>
</dbReference>
<dbReference type="InterPro" id="IPR029787">
    <property type="entry name" value="Nucleotide_cyclase"/>
</dbReference>
<dbReference type="SUPFAM" id="SSF55073">
    <property type="entry name" value="Nucleotide cyclase"/>
    <property type="match status" value="1"/>
</dbReference>
<dbReference type="SUPFAM" id="SSF54427">
    <property type="entry name" value="NTF2-like"/>
    <property type="match status" value="1"/>
</dbReference>
<name>A0A4R1QPK1_9FIRM</name>
<reference evidence="2 3" key="1">
    <citation type="submission" date="2019-03" db="EMBL/GenBank/DDBJ databases">
        <title>Genomic Encyclopedia of Type Strains, Phase IV (KMG-IV): sequencing the most valuable type-strain genomes for metagenomic binning, comparative biology and taxonomic classification.</title>
        <authorList>
            <person name="Goeker M."/>
        </authorList>
    </citation>
    <scope>NUCLEOTIDE SEQUENCE [LARGE SCALE GENOMIC DNA]</scope>
    <source>
        <strain evidence="2 3">DSM 100556</strain>
    </source>
</reference>
<dbReference type="EMBL" id="SLUO01000021">
    <property type="protein sequence ID" value="TCL54255.1"/>
    <property type="molecule type" value="Genomic_DNA"/>
</dbReference>
<dbReference type="CDD" id="cd01949">
    <property type="entry name" value="GGDEF"/>
    <property type="match status" value="1"/>
</dbReference>
<dbReference type="Gene3D" id="3.10.450.50">
    <property type="match status" value="1"/>
</dbReference>
<evidence type="ECO:0000313" key="2">
    <source>
        <dbReference type="EMBL" id="TCL54255.1"/>
    </source>
</evidence>
<feature type="domain" description="GGDEF" evidence="1">
    <location>
        <begin position="184"/>
        <end position="317"/>
    </location>
</feature>
<dbReference type="Pfam" id="PF00990">
    <property type="entry name" value="GGDEF"/>
    <property type="match status" value="1"/>
</dbReference>
<organism evidence="2 3">
    <name type="scientific">Kineothrix alysoides</name>
    <dbReference type="NCBI Taxonomy" id="1469948"/>
    <lineage>
        <taxon>Bacteria</taxon>
        <taxon>Bacillati</taxon>
        <taxon>Bacillota</taxon>
        <taxon>Clostridia</taxon>
        <taxon>Lachnospirales</taxon>
        <taxon>Lachnospiraceae</taxon>
        <taxon>Kineothrix</taxon>
    </lineage>
</organism>